<accession>A0A7S2U3R7</accession>
<dbReference type="EMBL" id="HBHP01036512">
    <property type="protein sequence ID" value="CAD9778466.1"/>
    <property type="molecule type" value="Transcribed_RNA"/>
</dbReference>
<protein>
    <recommendedName>
        <fullName evidence="2">PB1 domain-containing protein</fullName>
    </recommendedName>
</protein>
<reference evidence="3" key="1">
    <citation type="submission" date="2021-01" db="EMBL/GenBank/DDBJ databases">
        <authorList>
            <person name="Corre E."/>
            <person name="Pelletier E."/>
            <person name="Niang G."/>
            <person name="Scheremetjew M."/>
            <person name="Finn R."/>
            <person name="Kale V."/>
            <person name="Holt S."/>
            <person name="Cochrane G."/>
            <person name="Meng A."/>
            <person name="Brown T."/>
            <person name="Cohen L."/>
        </authorList>
    </citation>
    <scope>NUCLEOTIDE SEQUENCE</scope>
    <source>
        <strain evidence="3">CCMP622</strain>
    </source>
</reference>
<evidence type="ECO:0000256" key="1">
    <source>
        <dbReference type="SAM" id="Coils"/>
    </source>
</evidence>
<keyword evidence="1" id="KW-0175">Coiled coil</keyword>
<sequence length="434" mass="47963">MADRIIKLVLGNGHVRRFKMPVPIRYNALRAQIAMVCRDLGAYDIFLMTKEELLPVRNDGDVQKCCDYALTQQSPNKKHAPIRLLIRKRGSSDQEYTEAKSPVCVQPSPFDEQYSTTLMEQTAETREEKYGSDCLSDPCPPMTEESDAFVTRSIMTDRSQIRDPRSSLREESMLVCRGVRDNGNGEVGCVLEKLESKLNVNMREIEKSITELEGASVQNVKTAAATCRSLVQVAENLKAAIEQMRGLKRTLATQALPMQPSQVKPMSHTLHTLDKVEVVSVTPTVVSLSEKTGGATASASQISAPILPSTVSSVRVERAGTEESIVTISSEHVQLVSDQKDLKAPKSEKTELSGSILSSSVDNKMKQSTGFVDLQKSEVTGRYEKQLNQLADMGFPNEQDLIFKKILLKLHNGDISKVVEDLRDYQKVGAQVGS</sequence>
<dbReference type="InterPro" id="IPR000270">
    <property type="entry name" value="PB1_dom"/>
</dbReference>
<feature type="coiled-coil region" evidence="1">
    <location>
        <begin position="191"/>
        <end position="254"/>
    </location>
</feature>
<name>A0A7S2U3R7_9EUKA</name>
<proteinExistence type="predicted"/>
<feature type="domain" description="PB1" evidence="2">
    <location>
        <begin position="6"/>
        <end position="87"/>
    </location>
</feature>
<dbReference type="InterPro" id="IPR009060">
    <property type="entry name" value="UBA-like_sf"/>
</dbReference>
<dbReference type="AlphaFoldDB" id="A0A7S2U3R7"/>
<evidence type="ECO:0000259" key="2">
    <source>
        <dbReference type="Pfam" id="PF00564"/>
    </source>
</evidence>
<dbReference type="Pfam" id="PF00564">
    <property type="entry name" value="PB1"/>
    <property type="match status" value="1"/>
</dbReference>
<evidence type="ECO:0000313" key="3">
    <source>
        <dbReference type="EMBL" id="CAD9778466.1"/>
    </source>
</evidence>
<gene>
    <name evidence="3" type="ORF">LSP00402_LOCUS22482</name>
</gene>
<dbReference type="SUPFAM" id="SSF46934">
    <property type="entry name" value="UBA-like"/>
    <property type="match status" value="1"/>
</dbReference>
<dbReference type="Gene3D" id="1.10.8.10">
    <property type="entry name" value="DNA helicase RuvA subunit, C-terminal domain"/>
    <property type="match status" value="1"/>
</dbReference>
<organism evidence="3">
    <name type="scientific">Lotharella oceanica</name>
    <dbReference type="NCBI Taxonomy" id="641309"/>
    <lineage>
        <taxon>Eukaryota</taxon>
        <taxon>Sar</taxon>
        <taxon>Rhizaria</taxon>
        <taxon>Cercozoa</taxon>
        <taxon>Chlorarachniophyceae</taxon>
        <taxon>Lotharella</taxon>
    </lineage>
</organism>